<dbReference type="PROSITE" id="PS00690">
    <property type="entry name" value="DEAH_ATP_HELICASE"/>
    <property type="match status" value="1"/>
</dbReference>
<evidence type="ECO:0000256" key="3">
    <source>
        <dbReference type="ARBA" id="ARBA00022806"/>
    </source>
</evidence>
<evidence type="ECO:0000256" key="1">
    <source>
        <dbReference type="ARBA" id="ARBA00022741"/>
    </source>
</evidence>
<dbReference type="PROSITE" id="PS51194">
    <property type="entry name" value="HELICASE_CTER"/>
    <property type="match status" value="1"/>
</dbReference>
<dbReference type="SMART" id="SM00487">
    <property type="entry name" value="DEXDc"/>
    <property type="match status" value="1"/>
</dbReference>
<dbReference type="PROSITE" id="PS51192">
    <property type="entry name" value="HELICASE_ATP_BIND_1"/>
    <property type="match status" value="1"/>
</dbReference>
<evidence type="ECO:0000313" key="8">
    <source>
        <dbReference type="EMBL" id="GAA4395962.1"/>
    </source>
</evidence>
<dbReference type="Pfam" id="PF00270">
    <property type="entry name" value="DEAD"/>
    <property type="match status" value="1"/>
</dbReference>
<organism evidence="8 9">
    <name type="scientific">Brevibacterium pityocampae</name>
    <dbReference type="NCBI Taxonomy" id="506594"/>
    <lineage>
        <taxon>Bacteria</taxon>
        <taxon>Bacillati</taxon>
        <taxon>Actinomycetota</taxon>
        <taxon>Actinomycetes</taxon>
        <taxon>Micrococcales</taxon>
        <taxon>Brevibacteriaceae</taxon>
        <taxon>Brevibacterium</taxon>
    </lineage>
</organism>
<dbReference type="InterPro" id="IPR001650">
    <property type="entry name" value="Helicase_C-like"/>
</dbReference>
<dbReference type="SMART" id="SM00847">
    <property type="entry name" value="HA2"/>
    <property type="match status" value="1"/>
</dbReference>
<dbReference type="InterPro" id="IPR010225">
    <property type="entry name" value="HrpB"/>
</dbReference>
<dbReference type="InterPro" id="IPR014001">
    <property type="entry name" value="Helicase_ATP-bd"/>
</dbReference>
<evidence type="ECO:0000256" key="4">
    <source>
        <dbReference type="ARBA" id="ARBA00022840"/>
    </source>
</evidence>
<dbReference type="RefSeq" id="WP_345032766.1">
    <property type="nucleotide sequence ID" value="NZ_BAABGL010000036.1"/>
</dbReference>
<evidence type="ECO:0000259" key="7">
    <source>
        <dbReference type="PROSITE" id="PS51194"/>
    </source>
</evidence>
<feature type="region of interest" description="Disordered" evidence="5">
    <location>
        <begin position="869"/>
        <end position="892"/>
    </location>
</feature>
<dbReference type="EMBL" id="BAABGL010000036">
    <property type="protein sequence ID" value="GAA4395962.1"/>
    <property type="molecule type" value="Genomic_DNA"/>
</dbReference>
<dbReference type="InterPro" id="IPR027417">
    <property type="entry name" value="P-loop_NTPase"/>
</dbReference>
<dbReference type="Proteomes" id="UP001500642">
    <property type="component" value="Unassembled WGS sequence"/>
</dbReference>
<proteinExistence type="predicted"/>
<dbReference type="Pfam" id="PF08482">
    <property type="entry name" value="HrpB_C"/>
    <property type="match status" value="1"/>
</dbReference>
<comment type="caution">
    <text evidence="8">The sequence shown here is derived from an EMBL/GenBank/DDBJ whole genome shotgun (WGS) entry which is preliminary data.</text>
</comment>
<evidence type="ECO:0000259" key="6">
    <source>
        <dbReference type="PROSITE" id="PS51192"/>
    </source>
</evidence>
<evidence type="ECO:0000256" key="2">
    <source>
        <dbReference type="ARBA" id="ARBA00022801"/>
    </source>
</evidence>
<name>A0ABP8JTU4_9MICO</name>
<evidence type="ECO:0000256" key="5">
    <source>
        <dbReference type="SAM" id="MobiDB-lite"/>
    </source>
</evidence>
<feature type="domain" description="Helicase C-terminal" evidence="7">
    <location>
        <begin position="234"/>
        <end position="420"/>
    </location>
</feature>
<keyword evidence="3 8" id="KW-0347">Helicase</keyword>
<reference evidence="9" key="1">
    <citation type="journal article" date="2019" name="Int. J. Syst. Evol. Microbiol.">
        <title>The Global Catalogue of Microorganisms (GCM) 10K type strain sequencing project: providing services to taxonomists for standard genome sequencing and annotation.</title>
        <authorList>
            <consortium name="The Broad Institute Genomics Platform"/>
            <consortium name="The Broad Institute Genome Sequencing Center for Infectious Disease"/>
            <person name="Wu L."/>
            <person name="Ma J."/>
        </authorList>
    </citation>
    <scope>NUCLEOTIDE SEQUENCE [LARGE SCALE GENOMIC DNA]</scope>
    <source>
        <strain evidence="9">JCM 17808</strain>
    </source>
</reference>
<dbReference type="Gene3D" id="3.40.50.300">
    <property type="entry name" value="P-loop containing nucleotide triphosphate hydrolases"/>
    <property type="match status" value="2"/>
</dbReference>
<dbReference type="InterPro" id="IPR011545">
    <property type="entry name" value="DEAD/DEAH_box_helicase_dom"/>
</dbReference>
<keyword evidence="2" id="KW-0378">Hydrolase</keyword>
<dbReference type="SMART" id="SM00490">
    <property type="entry name" value="HELICc"/>
    <property type="match status" value="1"/>
</dbReference>
<keyword evidence="1" id="KW-0547">Nucleotide-binding</keyword>
<dbReference type="InterPro" id="IPR007502">
    <property type="entry name" value="Helicase-assoc_dom"/>
</dbReference>
<dbReference type="Pfam" id="PF00271">
    <property type="entry name" value="Helicase_C"/>
    <property type="match status" value="1"/>
</dbReference>
<dbReference type="InterPro" id="IPR013689">
    <property type="entry name" value="RNA_helicase_ATP-dep_HrpB_C"/>
</dbReference>
<feature type="region of interest" description="Disordered" evidence="5">
    <location>
        <begin position="281"/>
        <end position="317"/>
    </location>
</feature>
<dbReference type="GO" id="GO:0004386">
    <property type="term" value="F:helicase activity"/>
    <property type="evidence" value="ECO:0007669"/>
    <property type="project" value="UniProtKB-KW"/>
</dbReference>
<protein>
    <submittedName>
        <fullName evidence="8">ATP-dependent helicase HrpB</fullName>
    </submittedName>
</protein>
<dbReference type="PANTHER" id="PTHR43519">
    <property type="entry name" value="ATP-DEPENDENT RNA HELICASE HRPB"/>
    <property type="match status" value="1"/>
</dbReference>
<dbReference type="CDD" id="cd18791">
    <property type="entry name" value="SF2_C_RHA"/>
    <property type="match status" value="1"/>
</dbReference>
<accession>A0ABP8JTU4</accession>
<dbReference type="PANTHER" id="PTHR43519:SF1">
    <property type="entry name" value="ATP-DEPENDENT RNA HELICASE HRPB"/>
    <property type="match status" value="1"/>
</dbReference>
<evidence type="ECO:0000313" key="9">
    <source>
        <dbReference type="Proteomes" id="UP001500642"/>
    </source>
</evidence>
<keyword evidence="4" id="KW-0067">ATP-binding</keyword>
<sequence>MPLFDLDALSAGLPAAAVLPRLAELAAAGPVRAVIEAPPGTGKTTLVPPALATALADAAEAEAGAGRVVVAQPRRVAARSAARRLASLTGTRLGEEVGHTVRGDRSVSRRTRVEFVTYGVLVRRLLGDPELADTAAVVLDEIHERHLDADLAFGMLRELVELREDLSLVVMSATLEAGRWAELLGEDGDAGASAAPAPVLTAAADIHPLEVRWAPAARRALDARGIHPDFLAHVARQTAAAAAEPDSGDVLVFLPGLREIDRVIGLLRSALPAGAEVFALSGGTPPGEQDRILSPAAAGRSNERAPGGAGSGETGRGPRVIVATAVAESSLTVPGVRTVVDAGLSRQPRLDTVRGMSGLVTVRESKAAGTQRAGRAAREGPGRVIRCMAESEWAGLPADTPPEVRTADLTSAMLDLACWGAPGGDGLRLPDPLPDRARAAAEETLIGLGALDDSRRATAAGRRLARIPADPRLARGLLTGSQIVGARRAAEVVAALGLELRAPGGDLPALLRSLRRDRDRAWSTEVDRFERMARCGPPGGAEDATGADPAAGAGGGFAVDLPPGLVENLSPDTAVGLVAALARPDRIARERSDAPGEYLFASGTGAVLPRDSRLTGSAWLAVAEVGLADERALIRAAVPITREIAEFAASGMRRTAEDARFHEGRIRARRVERLGAIELSSTPVKPTPASEELALAAAVAEQGPGMLAPSAGFAALRRRLGLLHAALGEPWPDVKWEALLDRFSGRLRERAPVGWLQEILPWPEAARIDELVPERVTVPSGRAVRLDYPEPEAHDGEGSTGDGTGIVPPVLAVKLQECFGWATGPEVCGVPVVLHLLSPAGRPLAVTSDLASFWDGAYAHVRAENRNRYAKHPWPQDPWNAPPARGTKRSGR</sequence>
<dbReference type="PIRSF" id="PIRSF005496">
    <property type="entry name" value="ATP_hel_hrpB"/>
    <property type="match status" value="1"/>
</dbReference>
<dbReference type="SUPFAM" id="SSF52540">
    <property type="entry name" value="P-loop containing nucleoside triphosphate hydrolases"/>
    <property type="match status" value="1"/>
</dbReference>
<keyword evidence="9" id="KW-1185">Reference proteome</keyword>
<gene>
    <name evidence="8" type="primary">hrpB</name>
    <name evidence="8" type="ORF">GCM10023167_26810</name>
</gene>
<feature type="domain" description="Helicase ATP-binding" evidence="6">
    <location>
        <begin position="24"/>
        <end position="193"/>
    </location>
</feature>
<dbReference type="InterPro" id="IPR002464">
    <property type="entry name" value="DNA/RNA_helicase_DEAH_CS"/>
</dbReference>
<dbReference type="Gene3D" id="1.20.120.1080">
    <property type="match status" value="1"/>
</dbReference>